<dbReference type="PROSITE" id="PS00107">
    <property type="entry name" value="PROTEIN_KINASE_ATP"/>
    <property type="match status" value="1"/>
</dbReference>
<organism evidence="9 10">
    <name type="scientific">Musa troglodytarum</name>
    <name type="common">fe'i banana</name>
    <dbReference type="NCBI Taxonomy" id="320322"/>
    <lineage>
        <taxon>Eukaryota</taxon>
        <taxon>Viridiplantae</taxon>
        <taxon>Streptophyta</taxon>
        <taxon>Embryophyta</taxon>
        <taxon>Tracheophyta</taxon>
        <taxon>Spermatophyta</taxon>
        <taxon>Magnoliopsida</taxon>
        <taxon>Liliopsida</taxon>
        <taxon>Zingiberales</taxon>
        <taxon>Musaceae</taxon>
        <taxon>Musa</taxon>
    </lineage>
</organism>
<feature type="region of interest" description="Disordered" evidence="7">
    <location>
        <begin position="1"/>
        <end position="58"/>
    </location>
</feature>
<accession>A0A9E7HC94</accession>
<dbReference type="AlphaFoldDB" id="A0A9E7HC94"/>
<dbReference type="EMBL" id="CP097510">
    <property type="protein sequence ID" value="URE30616.1"/>
    <property type="molecule type" value="Genomic_DNA"/>
</dbReference>
<dbReference type="InterPro" id="IPR001245">
    <property type="entry name" value="Ser-Thr/Tyr_kinase_cat_dom"/>
</dbReference>
<dbReference type="EC" id="2.7.11.1" evidence="1"/>
<evidence type="ECO:0000313" key="9">
    <source>
        <dbReference type="EMBL" id="URE30616.1"/>
    </source>
</evidence>
<dbReference type="SUPFAM" id="SSF56112">
    <property type="entry name" value="Protein kinase-like (PK-like)"/>
    <property type="match status" value="1"/>
</dbReference>
<keyword evidence="5 6" id="KW-0067">ATP-binding</keyword>
<dbReference type="PROSITE" id="PS50011">
    <property type="entry name" value="PROTEIN_KINASE_DOM"/>
    <property type="match status" value="1"/>
</dbReference>
<dbReference type="InterPro" id="IPR050823">
    <property type="entry name" value="Plant_Ser_Thr_Prot_Kinase"/>
</dbReference>
<keyword evidence="10" id="KW-1185">Reference proteome</keyword>
<dbReference type="PANTHER" id="PTHR45621">
    <property type="entry name" value="OS01G0588500 PROTEIN-RELATED"/>
    <property type="match status" value="1"/>
</dbReference>
<feature type="binding site" evidence="6">
    <location>
        <position position="117"/>
    </location>
    <ligand>
        <name>ATP</name>
        <dbReference type="ChEBI" id="CHEBI:30616"/>
    </ligand>
</feature>
<evidence type="ECO:0000259" key="8">
    <source>
        <dbReference type="PROSITE" id="PS50011"/>
    </source>
</evidence>
<evidence type="ECO:0000256" key="2">
    <source>
        <dbReference type="ARBA" id="ARBA00022679"/>
    </source>
</evidence>
<dbReference type="InterPro" id="IPR017441">
    <property type="entry name" value="Protein_kinase_ATP_BS"/>
</dbReference>
<dbReference type="InterPro" id="IPR000719">
    <property type="entry name" value="Prot_kinase_dom"/>
</dbReference>
<dbReference type="GO" id="GO:0005524">
    <property type="term" value="F:ATP binding"/>
    <property type="evidence" value="ECO:0007669"/>
    <property type="project" value="UniProtKB-UniRule"/>
</dbReference>
<dbReference type="FunFam" id="3.30.200.20:FF:000228">
    <property type="entry name" value="Serine/threonine-protein kinase BIK1"/>
    <property type="match status" value="1"/>
</dbReference>
<dbReference type="InterPro" id="IPR011009">
    <property type="entry name" value="Kinase-like_dom_sf"/>
</dbReference>
<evidence type="ECO:0000256" key="7">
    <source>
        <dbReference type="SAM" id="MobiDB-lite"/>
    </source>
</evidence>
<feature type="compositionally biased region" description="Low complexity" evidence="7">
    <location>
        <begin position="36"/>
        <end position="47"/>
    </location>
</feature>
<feature type="domain" description="Protein kinase" evidence="8">
    <location>
        <begin position="78"/>
        <end position="410"/>
    </location>
</feature>
<gene>
    <name evidence="9" type="ORF">MUK42_26371</name>
</gene>
<evidence type="ECO:0000256" key="6">
    <source>
        <dbReference type="PROSITE-ProRule" id="PRU10141"/>
    </source>
</evidence>
<reference evidence="9" key="1">
    <citation type="submission" date="2022-05" db="EMBL/GenBank/DDBJ databases">
        <title>The Musa troglodytarum L. genome provides insights into the mechanism of non-climacteric behaviour and enrichment of carotenoids.</title>
        <authorList>
            <person name="Wang J."/>
        </authorList>
    </citation>
    <scope>NUCLEOTIDE SEQUENCE</scope>
    <source>
        <tissue evidence="9">Leaf</tissue>
    </source>
</reference>
<sequence>MGNCSGAEVKTESPSHIGFASGSNSKHGSKKGTVLSGSSRRVSASSVPLTPRSEGEILSSSTSKSFTFSELRTATRNFRPDSVLGEGGFGAVFKGWIDEHSFAAAKPGTGLVIAVKKLNPESFQGHREWLTEVSYLSQLSHPNLVKLIGYCLEDEQRLLVYEFMPRGSLENHLFRSEWFAPFFAVTHPVCFDGSQSVGVAGSSHYHPLSWSLRMKIALGAARGLAFLHSDKAKVIFRDFKTSNVLLDSTYNAKLSDFGLAKDGPSGSKSHVSTRVMGTYGYAAPEYLSTGKEQYKITLLRAILTYKSTFSAGHLTAKSDVYSFGVVLVELLTGQRAIDKSRPSEEHNLVEWAKPHLASNRRVIRIMDSRLQGRYSVAGAQKTAGLALQCLSMQAKRRPSMDQVVIALEQLQDAADMERTPKTEPRSSGRGGSGRAHNMPRRKISVDVGNAKVARPRLAASPLDA</sequence>
<keyword evidence="2" id="KW-0808">Transferase</keyword>
<evidence type="ECO:0000313" key="10">
    <source>
        <dbReference type="Proteomes" id="UP001055439"/>
    </source>
</evidence>
<evidence type="ECO:0000256" key="3">
    <source>
        <dbReference type="ARBA" id="ARBA00022741"/>
    </source>
</evidence>
<feature type="compositionally biased region" description="Basic and acidic residues" evidence="7">
    <location>
        <begin position="415"/>
        <end position="426"/>
    </location>
</feature>
<protein>
    <recommendedName>
        <fullName evidence="1">non-specific serine/threonine protein kinase</fullName>
        <ecNumber evidence="1">2.7.11.1</ecNumber>
    </recommendedName>
</protein>
<feature type="region of interest" description="Disordered" evidence="7">
    <location>
        <begin position="414"/>
        <end position="464"/>
    </location>
</feature>
<proteinExistence type="predicted"/>
<evidence type="ECO:0000256" key="1">
    <source>
        <dbReference type="ARBA" id="ARBA00012513"/>
    </source>
</evidence>
<keyword evidence="4 9" id="KW-0418">Kinase</keyword>
<evidence type="ECO:0000256" key="5">
    <source>
        <dbReference type="ARBA" id="ARBA00022840"/>
    </source>
</evidence>
<dbReference type="Proteomes" id="UP001055439">
    <property type="component" value="Chromosome 8"/>
</dbReference>
<name>A0A9E7HC94_9LILI</name>
<dbReference type="Gene3D" id="3.30.200.20">
    <property type="entry name" value="Phosphorylase Kinase, domain 1"/>
    <property type="match status" value="1"/>
</dbReference>
<dbReference type="Pfam" id="PF07714">
    <property type="entry name" value="PK_Tyr_Ser-Thr"/>
    <property type="match status" value="1"/>
</dbReference>
<keyword evidence="3 6" id="KW-0547">Nucleotide-binding</keyword>
<dbReference type="GO" id="GO:0004674">
    <property type="term" value="F:protein serine/threonine kinase activity"/>
    <property type="evidence" value="ECO:0007669"/>
    <property type="project" value="UniProtKB-EC"/>
</dbReference>
<dbReference type="Gene3D" id="1.10.510.10">
    <property type="entry name" value="Transferase(Phosphotransferase) domain 1"/>
    <property type="match status" value="1"/>
</dbReference>
<dbReference type="OrthoDB" id="4062651at2759"/>
<evidence type="ECO:0000256" key="4">
    <source>
        <dbReference type="ARBA" id="ARBA00022777"/>
    </source>
</evidence>